<evidence type="ECO:0000313" key="2">
    <source>
        <dbReference type="EMBL" id="KAK7489770.1"/>
    </source>
</evidence>
<sequence>MKIVLIIACVVVCTLAAPPKRQAGELIATEDAVRAALQLANCDGLLISHRHDPDHGRSACLSCCSSHFSSHGVLDEAKRAACDGTCHLAG</sequence>
<feature type="chain" id="PRO_5044775195" evidence="1">
    <location>
        <begin position="17"/>
        <end position="90"/>
    </location>
</feature>
<organism evidence="2 3">
    <name type="scientific">Batillaria attramentaria</name>
    <dbReference type="NCBI Taxonomy" id="370345"/>
    <lineage>
        <taxon>Eukaryota</taxon>
        <taxon>Metazoa</taxon>
        <taxon>Spiralia</taxon>
        <taxon>Lophotrochozoa</taxon>
        <taxon>Mollusca</taxon>
        <taxon>Gastropoda</taxon>
        <taxon>Caenogastropoda</taxon>
        <taxon>Sorbeoconcha</taxon>
        <taxon>Cerithioidea</taxon>
        <taxon>Batillariidae</taxon>
        <taxon>Batillaria</taxon>
    </lineage>
</organism>
<dbReference type="AlphaFoldDB" id="A0ABD0KRM9"/>
<dbReference type="EMBL" id="JACVVK020000134">
    <property type="protein sequence ID" value="KAK7489770.1"/>
    <property type="molecule type" value="Genomic_DNA"/>
</dbReference>
<reference evidence="2 3" key="1">
    <citation type="journal article" date="2023" name="Sci. Data">
        <title>Genome assembly of the Korean intertidal mud-creeper Batillaria attramentaria.</title>
        <authorList>
            <person name="Patra A.K."/>
            <person name="Ho P.T."/>
            <person name="Jun S."/>
            <person name="Lee S.J."/>
            <person name="Kim Y."/>
            <person name="Won Y.J."/>
        </authorList>
    </citation>
    <scope>NUCLEOTIDE SEQUENCE [LARGE SCALE GENOMIC DNA]</scope>
    <source>
        <strain evidence="2">Wonlab-2016</strain>
    </source>
</reference>
<proteinExistence type="predicted"/>
<keyword evidence="1" id="KW-0732">Signal</keyword>
<evidence type="ECO:0000313" key="3">
    <source>
        <dbReference type="Proteomes" id="UP001519460"/>
    </source>
</evidence>
<keyword evidence="3" id="KW-1185">Reference proteome</keyword>
<accession>A0ABD0KRM9</accession>
<evidence type="ECO:0000256" key="1">
    <source>
        <dbReference type="SAM" id="SignalP"/>
    </source>
</evidence>
<feature type="signal peptide" evidence="1">
    <location>
        <begin position="1"/>
        <end position="16"/>
    </location>
</feature>
<comment type="caution">
    <text evidence="2">The sequence shown here is derived from an EMBL/GenBank/DDBJ whole genome shotgun (WGS) entry which is preliminary data.</text>
</comment>
<protein>
    <submittedName>
        <fullName evidence="2">Uncharacterized protein</fullName>
    </submittedName>
</protein>
<name>A0ABD0KRM9_9CAEN</name>
<gene>
    <name evidence="2" type="ORF">BaRGS_00018952</name>
</gene>
<dbReference type="Proteomes" id="UP001519460">
    <property type="component" value="Unassembled WGS sequence"/>
</dbReference>